<reference evidence="1 2" key="1">
    <citation type="submission" date="2019-07" db="EMBL/GenBank/DDBJ databases">
        <title>WGS assembly of Gossypium tomentosum.</title>
        <authorList>
            <person name="Chen Z.J."/>
            <person name="Sreedasyam A."/>
            <person name="Ando A."/>
            <person name="Song Q."/>
            <person name="De L."/>
            <person name="Hulse-Kemp A."/>
            <person name="Ding M."/>
            <person name="Ye W."/>
            <person name="Kirkbride R."/>
            <person name="Jenkins J."/>
            <person name="Plott C."/>
            <person name="Lovell J."/>
            <person name="Lin Y.-M."/>
            <person name="Vaughn R."/>
            <person name="Liu B."/>
            <person name="Li W."/>
            <person name="Simpson S."/>
            <person name="Scheffler B."/>
            <person name="Saski C."/>
            <person name="Grover C."/>
            <person name="Hu G."/>
            <person name="Conover J."/>
            <person name="Carlson J."/>
            <person name="Shu S."/>
            <person name="Boston L."/>
            <person name="Williams M."/>
            <person name="Peterson D."/>
            <person name="Mcgee K."/>
            <person name="Jones D."/>
            <person name="Wendel J."/>
            <person name="Stelly D."/>
            <person name="Grimwood J."/>
            <person name="Schmutz J."/>
        </authorList>
    </citation>
    <scope>NUCLEOTIDE SEQUENCE [LARGE SCALE GENOMIC DNA]</scope>
    <source>
        <strain evidence="1">7179.01</strain>
    </source>
</reference>
<evidence type="ECO:0000313" key="2">
    <source>
        <dbReference type="Proteomes" id="UP000322667"/>
    </source>
</evidence>
<dbReference type="Proteomes" id="UP000322667">
    <property type="component" value="Chromosome A11"/>
</dbReference>
<keyword evidence="2" id="KW-1185">Reference proteome</keyword>
<dbReference type="EMBL" id="CM017620">
    <property type="protein sequence ID" value="TYI02078.1"/>
    <property type="molecule type" value="Genomic_DNA"/>
</dbReference>
<dbReference type="AlphaFoldDB" id="A0A5D2NDG7"/>
<protein>
    <submittedName>
        <fullName evidence="1">Uncharacterized protein</fullName>
    </submittedName>
</protein>
<organism evidence="1 2">
    <name type="scientific">Gossypium tomentosum</name>
    <name type="common">Hawaiian cotton</name>
    <name type="synonym">Gossypium sandvicense</name>
    <dbReference type="NCBI Taxonomy" id="34277"/>
    <lineage>
        <taxon>Eukaryota</taxon>
        <taxon>Viridiplantae</taxon>
        <taxon>Streptophyta</taxon>
        <taxon>Embryophyta</taxon>
        <taxon>Tracheophyta</taxon>
        <taxon>Spermatophyta</taxon>
        <taxon>Magnoliopsida</taxon>
        <taxon>eudicotyledons</taxon>
        <taxon>Gunneridae</taxon>
        <taxon>Pentapetalae</taxon>
        <taxon>rosids</taxon>
        <taxon>malvids</taxon>
        <taxon>Malvales</taxon>
        <taxon>Malvaceae</taxon>
        <taxon>Malvoideae</taxon>
        <taxon>Gossypium</taxon>
    </lineage>
</organism>
<accession>A0A5D2NDG7</accession>
<gene>
    <name evidence="1" type="ORF">ES332_A11G246400v1</name>
</gene>
<evidence type="ECO:0000313" key="1">
    <source>
        <dbReference type="EMBL" id="TYI02078.1"/>
    </source>
</evidence>
<proteinExistence type="predicted"/>
<name>A0A5D2NDG7_GOSTO</name>
<sequence length="117" mass="13617">MEFQEMLSLQEMLSKTHLALTMSPHFAYISVRSLSTTRLHWFLISIEFNFFINSLLQRDSILLGAQSKLHLFFSLLIKERKINKPAATPSTILTSCIYHHAVPEVSLPEDKKINWER</sequence>